<evidence type="ECO:0000313" key="2">
    <source>
        <dbReference type="Proteomes" id="UP000756346"/>
    </source>
</evidence>
<dbReference type="EMBL" id="JAGTJQ010000009">
    <property type="protein sequence ID" value="KAH7024935.1"/>
    <property type="molecule type" value="Genomic_DNA"/>
</dbReference>
<reference evidence="1" key="1">
    <citation type="journal article" date="2021" name="Nat. Commun.">
        <title>Genetic determinants of endophytism in the Arabidopsis root mycobiome.</title>
        <authorList>
            <person name="Mesny F."/>
            <person name="Miyauchi S."/>
            <person name="Thiergart T."/>
            <person name="Pickel B."/>
            <person name="Atanasova L."/>
            <person name="Karlsson M."/>
            <person name="Huettel B."/>
            <person name="Barry K.W."/>
            <person name="Haridas S."/>
            <person name="Chen C."/>
            <person name="Bauer D."/>
            <person name="Andreopoulos W."/>
            <person name="Pangilinan J."/>
            <person name="LaButti K."/>
            <person name="Riley R."/>
            <person name="Lipzen A."/>
            <person name="Clum A."/>
            <person name="Drula E."/>
            <person name="Henrissat B."/>
            <person name="Kohler A."/>
            <person name="Grigoriev I.V."/>
            <person name="Martin F.M."/>
            <person name="Hacquard S."/>
        </authorList>
    </citation>
    <scope>NUCLEOTIDE SEQUENCE</scope>
    <source>
        <strain evidence="1">MPI-CAGE-CH-0230</strain>
    </source>
</reference>
<dbReference type="AlphaFoldDB" id="A0A9P8XYK9"/>
<organism evidence="1 2">
    <name type="scientific">Microdochium trichocladiopsis</name>
    <dbReference type="NCBI Taxonomy" id="1682393"/>
    <lineage>
        <taxon>Eukaryota</taxon>
        <taxon>Fungi</taxon>
        <taxon>Dikarya</taxon>
        <taxon>Ascomycota</taxon>
        <taxon>Pezizomycotina</taxon>
        <taxon>Sordariomycetes</taxon>
        <taxon>Xylariomycetidae</taxon>
        <taxon>Xylariales</taxon>
        <taxon>Microdochiaceae</taxon>
        <taxon>Microdochium</taxon>
    </lineage>
</organism>
<accession>A0A9P8XYK9</accession>
<protein>
    <submittedName>
        <fullName evidence="1">Uncharacterized protein</fullName>
    </submittedName>
</protein>
<gene>
    <name evidence="1" type="ORF">B0I36DRAFT_249788</name>
</gene>
<keyword evidence="2" id="KW-1185">Reference proteome</keyword>
<dbReference type="RefSeq" id="XP_046008483.1">
    <property type="nucleotide sequence ID" value="XM_046150499.1"/>
</dbReference>
<comment type="caution">
    <text evidence="1">The sequence shown here is derived from an EMBL/GenBank/DDBJ whole genome shotgun (WGS) entry which is preliminary data.</text>
</comment>
<name>A0A9P8XYK9_9PEZI</name>
<proteinExistence type="predicted"/>
<dbReference type="Proteomes" id="UP000756346">
    <property type="component" value="Unassembled WGS sequence"/>
</dbReference>
<evidence type="ECO:0000313" key="1">
    <source>
        <dbReference type="EMBL" id="KAH7024935.1"/>
    </source>
</evidence>
<sequence length="158" mass="17461">MCVDFVDGSARTKLWQTGGDNGWNSDPSLRIYFYANHEEPPEIPLIWSQRLTDSNLAIASLSLALTIQRGILAVLGFDWTLFSIPADLFMASFWSYSIAMQMSSDLSDLEHLSLRPWYLQRGCSAAKQQSADGGGEGQGWESACVRAQASFVMSLISL</sequence>
<dbReference type="OrthoDB" id="5352400at2759"/>
<dbReference type="GeneID" id="70180045"/>